<keyword evidence="4 10" id="KW-0812">Transmembrane</keyword>
<dbReference type="OMA" id="PCDNCNK"/>
<feature type="compositionally biased region" description="Basic and acidic residues" evidence="9">
    <location>
        <begin position="209"/>
        <end position="230"/>
    </location>
</feature>
<dbReference type="EMBL" id="CM035416">
    <property type="protein sequence ID" value="KAH7424873.1"/>
    <property type="molecule type" value="Genomic_DNA"/>
</dbReference>
<keyword evidence="7" id="KW-0406">Ion transport</keyword>
<evidence type="ECO:0000256" key="4">
    <source>
        <dbReference type="ARBA" id="ARBA00022692"/>
    </source>
</evidence>
<feature type="transmembrane region" description="Helical" evidence="10">
    <location>
        <begin position="135"/>
        <end position="157"/>
    </location>
</feature>
<dbReference type="Pfam" id="PF16916">
    <property type="entry name" value="ZT_dimer"/>
    <property type="match status" value="1"/>
</dbReference>
<comment type="subcellular location">
    <subcellularLocation>
        <location evidence="1">Membrane</location>
        <topology evidence="1">Multi-pass membrane protein</topology>
    </subcellularLocation>
</comment>
<keyword evidence="5" id="KW-0862">Zinc</keyword>
<keyword evidence="3" id="KW-0813">Transport</keyword>
<keyword evidence="6 10" id="KW-1133">Transmembrane helix</keyword>
<dbReference type="InterPro" id="IPR027470">
    <property type="entry name" value="Cation_efflux_CTD"/>
</dbReference>
<comment type="caution">
    <text evidence="13">The sequence shown here is derived from an EMBL/GenBank/DDBJ whole genome shotgun (WGS) entry which is preliminary data.</text>
</comment>
<keyword evidence="5" id="KW-0864">Zinc transport</keyword>
<evidence type="ECO:0000256" key="1">
    <source>
        <dbReference type="ARBA" id="ARBA00004141"/>
    </source>
</evidence>
<dbReference type="InterPro" id="IPR027469">
    <property type="entry name" value="Cation_efflux_TMD_sf"/>
</dbReference>
<dbReference type="PANTHER" id="PTHR11562:SF17">
    <property type="entry name" value="RE54080P-RELATED"/>
    <property type="match status" value="1"/>
</dbReference>
<dbReference type="GO" id="GO:0005773">
    <property type="term" value="C:vacuole"/>
    <property type="evidence" value="ECO:0007669"/>
    <property type="project" value="TreeGrafter"/>
</dbReference>
<dbReference type="GO" id="GO:0005886">
    <property type="term" value="C:plasma membrane"/>
    <property type="evidence" value="ECO:0007669"/>
    <property type="project" value="TreeGrafter"/>
</dbReference>
<dbReference type="NCBIfam" id="TIGR01297">
    <property type="entry name" value="CDF"/>
    <property type="match status" value="1"/>
</dbReference>
<dbReference type="AlphaFoldDB" id="A0A8T2TT32"/>
<feature type="domain" description="Cation efflux protein transmembrane" evidence="11">
    <location>
        <begin position="71"/>
        <end position="396"/>
    </location>
</feature>
<evidence type="ECO:0000256" key="10">
    <source>
        <dbReference type="SAM" id="Phobius"/>
    </source>
</evidence>
<name>A0A8T2TT32_CERRI</name>
<evidence type="ECO:0000313" key="14">
    <source>
        <dbReference type="Proteomes" id="UP000825935"/>
    </source>
</evidence>
<dbReference type="Pfam" id="PF01545">
    <property type="entry name" value="Cation_efflux"/>
    <property type="match status" value="1"/>
</dbReference>
<dbReference type="PANTHER" id="PTHR11562">
    <property type="entry name" value="CATION EFFLUX PROTEIN/ ZINC TRANSPORTER"/>
    <property type="match status" value="1"/>
</dbReference>
<evidence type="ECO:0000256" key="5">
    <source>
        <dbReference type="ARBA" id="ARBA00022906"/>
    </source>
</evidence>
<feature type="transmembrane region" description="Helical" evidence="10">
    <location>
        <begin position="68"/>
        <end position="93"/>
    </location>
</feature>
<evidence type="ECO:0000259" key="11">
    <source>
        <dbReference type="Pfam" id="PF01545"/>
    </source>
</evidence>
<feature type="transmembrane region" description="Helical" evidence="10">
    <location>
        <begin position="367"/>
        <end position="388"/>
    </location>
</feature>
<dbReference type="SUPFAM" id="SSF161111">
    <property type="entry name" value="Cation efflux protein transmembrane domain-like"/>
    <property type="match status" value="1"/>
</dbReference>
<dbReference type="InterPro" id="IPR002524">
    <property type="entry name" value="Cation_efflux"/>
</dbReference>
<dbReference type="Proteomes" id="UP000825935">
    <property type="component" value="Chromosome 11"/>
</dbReference>
<evidence type="ECO:0000313" key="13">
    <source>
        <dbReference type="EMBL" id="KAH7424873.1"/>
    </source>
</evidence>
<organism evidence="13 14">
    <name type="scientific">Ceratopteris richardii</name>
    <name type="common">Triangle waterfern</name>
    <dbReference type="NCBI Taxonomy" id="49495"/>
    <lineage>
        <taxon>Eukaryota</taxon>
        <taxon>Viridiplantae</taxon>
        <taxon>Streptophyta</taxon>
        <taxon>Embryophyta</taxon>
        <taxon>Tracheophyta</taxon>
        <taxon>Polypodiopsida</taxon>
        <taxon>Polypodiidae</taxon>
        <taxon>Polypodiales</taxon>
        <taxon>Pteridineae</taxon>
        <taxon>Pteridaceae</taxon>
        <taxon>Parkerioideae</taxon>
        <taxon>Ceratopteris</taxon>
    </lineage>
</organism>
<sequence>MTPIHPEMESRISEALLESTREHPSLPQSEDDIKVAEDLACAAAGCGLSDVRSRAKDSENRLVATRKLGFAVVLCLVFIAVEIVGGLISHSLAVLTDAAHLLSDVAGFAISLFAIWASSWEATPRQSYGFFRLEILGALLSIQLIWLLTGIIVYEAIYRMVHPSQEIDGRLMFFVAAFGFFVNVIMVFLLGHHHGHDHHGHDHHGHDHHGHDLHEHSYHDHHGHDDNSHDHHGHSYPSVDRICIAENVNDHDGHSPPTEEHVHADDYVKAHEHEVHLHDHEYGNEDETYPRVYRSEEAGYAFHEIQRRDSFKVDIDLKQRDSIEKLRSEVSNINIKGAWLHVLGDLIQSIGVMVGGAIIWWKPEWKIVDLICTLFFSIIVLGTTIKMLRDIMEVLMESTPREIDAKKLEKGLCQIEGVIAIHDLHIWAITMGKTLLACHVTIYYDADADTILQRVINYCEEKFNISHVTFQIERQRQRSTSDYSTVIL</sequence>
<keyword evidence="14" id="KW-1185">Reference proteome</keyword>
<feature type="region of interest" description="Disordered" evidence="9">
    <location>
        <begin position="198"/>
        <end position="236"/>
    </location>
</feature>
<accession>A0A8T2TT32</accession>
<comment type="similarity">
    <text evidence="2">Belongs to the cation diffusion facilitator (CDF) transporter (TC 2.A.4) family. SLC30A subfamily.</text>
</comment>
<proteinExistence type="inferred from homology"/>
<dbReference type="InterPro" id="IPR050681">
    <property type="entry name" value="CDF/SLC30A"/>
</dbReference>
<dbReference type="GO" id="GO:0005385">
    <property type="term" value="F:zinc ion transmembrane transporter activity"/>
    <property type="evidence" value="ECO:0007669"/>
    <property type="project" value="TreeGrafter"/>
</dbReference>
<evidence type="ECO:0000256" key="7">
    <source>
        <dbReference type="ARBA" id="ARBA00023065"/>
    </source>
</evidence>
<evidence type="ECO:0000259" key="12">
    <source>
        <dbReference type="Pfam" id="PF16916"/>
    </source>
</evidence>
<feature type="transmembrane region" description="Helical" evidence="10">
    <location>
        <begin position="338"/>
        <end position="361"/>
    </location>
</feature>
<feature type="transmembrane region" description="Helical" evidence="10">
    <location>
        <begin position="169"/>
        <end position="190"/>
    </location>
</feature>
<dbReference type="Gene3D" id="1.20.1510.10">
    <property type="entry name" value="Cation efflux protein transmembrane domain"/>
    <property type="match status" value="2"/>
</dbReference>
<feature type="domain" description="Cation efflux protein cytoplasmic" evidence="12">
    <location>
        <begin position="400"/>
        <end position="474"/>
    </location>
</feature>
<evidence type="ECO:0000256" key="9">
    <source>
        <dbReference type="SAM" id="MobiDB-lite"/>
    </source>
</evidence>
<gene>
    <name evidence="13" type="ORF">KP509_11G029000</name>
</gene>
<dbReference type="OrthoDB" id="9944568at2759"/>
<evidence type="ECO:0000256" key="2">
    <source>
        <dbReference type="ARBA" id="ARBA00008873"/>
    </source>
</evidence>
<evidence type="ECO:0000256" key="6">
    <source>
        <dbReference type="ARBA" id="ARBA00022989"/>
    </source>
</evidence>
<feature type="transmembrane region" description="Helical" evidence="10">
    <location>
        <begin position="105"/>
        <end position="123"/>
    </location>
</feature>
<reference evidence="13" key="1">
    <citation type="submission" date="2021-08" db="EMBL/GenBank/DDBJ databases">
        <title>WGS assembly of Ceratopteris richardii.</title>
        <authorList>
            <person name="Marchant D.B."/>
            <person name="Chen G."/>
            <person name="Jenkins J."/>
            <person name="Shu S."/>
            <person name="Leebens-Mack J."/>
            <person name="Grimwood J."/>
            <person name="Schmutz J."/>
            <person name="Soltis P."/>
            <person name="Soltis D."/>
            <person name="Chen Z.-H."/>
        </authorList>
    </citation>
    <scope>NUCLEOTIDE SEQUENCE</scope>
    <source>
        <strain evidence="13">Whitten #5841</strain>
        <tissue evidence="13">Leaf</tissue>
    </source>
</reference>
<protein>
    <submittedName>
        <fullName evidence="13">Uncharacterized protein</fullName>
    </submittedName>
</protein>
<evidence type="ECO:0000256" key="3">
    <source>
        <dbReference type="ARBA" id="ARBA00022448"/>
    </source>
</evidence>
<dbReference type="SUPFAM" id="SSF160240">
    <property type="entry name" value="Cation efflux protein cytoplasmic domain-like"/>
    <property type="match status" value="1"/>
</dbReference>
<evidence type="ECO:0000256" key="8">
    <source>
        <dbReference type="ARBA" id="ARBA00023136"/>
    </source>
</evidence>
<dbReference type="InterPro" id="IPR058533">
    <property type="entry name" value="Cation_efflux_TM"/>
</dbReference>
<dbReference type="InterPro" id="IPR036837">
    <property type="entry name" value="Cation_efflux_CTD_sf"/>
</dbReference>
<keyword evidence="8 10" id="KW-0472">Membrane</keyword>
<feature type="compositionally biased region" description="Basic residues" evidence="9">
    <location>
        <begin position="198"/>
        <end position="208"/>
    </location>
</feature>